<keyword evidence="3" id="KW-1185">Reference proteome</keyword>
<accession>A0ABX5Q7J8</accession>
<gene>
    <name evidence="2" type="ORF">C0674_08160</name>
</gene>
<keyword evidence="1" id="KW-1133">Transmembrane helix</keyword>
<evidence type="ECO:0000313" key="2">
    <source>
        <dbReference type="EMBL" id="QAA22602.1"/>
    </source>
</evidence>
<proteinExistence type="predicted"/>
<reference evidence="2 3" key="1">
    <citation type="submission" date="2018-01" db="EMBL/GenBank/DDBJ databases">
        <title>Complete genome sequencing of Sporolactobacillus terrae DLG3.</title>
        <authorList>
            <person name="Nam Y.-D."/>
            <person name="Kang J."/>
            <person name="Chung W.-H."/>
        </authorList>
    </citation>
    <scope>NUCLEOTIDE SEQUENCE [LARGE SCALE GENOMIC DNA]</scope>
    <source>
        <strain evidence="2 3">DLG3</strain>
    </source>
</reference>
<organism evidence="2 3">
    <name type="scientific">Sporolactobacillus terrae</name>
    <dbReference type="NCBI Taxonomy" id="269673"/>
    <lineage>
        <taxon>Bacteria</taxon>
        <taxon>Bacillati</taxon>
        <taxon>Bacillota</taxon>
        <taxon>Bacilli</taxon>
        <taxon>Bacillales</taxon>
        <taxon>Sporolactobacillaceae</taxon>
        <taxon>Sporolactobacillus</taxon>
    </lineage>
</organism>
<dbReference type="Gene3D" id="3.40.50.1820">
    <property type="entry name" value="alpha/beta hydrolase"/>
    <property type="match status" value="1"/>
</dbReference>
<keyword evidence="2" id="KW-0378">Hydrolase</keyword>
<dbReference type="Pfam" id="PF06028">
    <property type="entry name" value="DUF915"/>
    <property type="match status" value="1"/>
</dbReference>
<dbReference type="Proteomes" id="UP000285882">
    <property type="component" value="Chromosome"/>
</dbReference>
<dbReference type="InterPro" id="IPR010315">
    <property type="entry name" value="DUF915_hydro-like"/>
</dbReference>
<sequence>MFYVKIKRFIFIAAAAVFLLAFYLIFEHSRASTATHTVTNATETAAEQTAADNKINHQQIPTVFIHGWKGSKRSYRTMLERLHANYDGPERAMIVTVRPNGVINVSGRITNQKIPIIQIIFSRNHEPMEQQAAWLNNIFRILKKNYTIDQVNVVSHSMGGKAFTCYLEKIKTPVDYPKIRKYVAIAAPFDWISGPLNDTHLSIKFLKQQSYLYHHRDRLPNNLDVLAIAGIMSNAQEGDGVVTLKSAFFGKYFFNPKHYSEKIVYGPNAQHSMLHENPEVDKIVADYLWGLRPKN</sequence>
<dbReference type="InterPro" id="IPR029058">
    <property type="entry name" value="AB_hydrolase_fold"/>
</dbReference>
<keyword evidence="1" id="KW-0472">Membrane</keyword>
<dbReference type="EMBL" id="CP025688">
    <property type="protein sequence ID" value="QAA22602.1"/>
    <property type="molecule type" value="Genomic_DNA"/>
</dbReference>
<feature type="transmembrane region" description="Helical" evidence="1">
    <location>
        <begin position="9"/>
        <end position="26"/>
    </location>
</feature>
<protein>
    <submittedName>
        <fullName evidence="2">Alpha/beta hydrolase</fullName>
    </submittedName>
</protein>
<dbReference type="SUPFAM" id="SSF53474">
    <property type="entry name" value="alpha/beta-Hydrolases"/>
    <property type="match status" value="1"/>
</dbReference>
<evidence type="ECO:0000256" key="1">
    <source>
        <dbReference type="SAM" id="Phobius"/>
    </source>
</evidence>
<name>A0ABX5Q7J8_9BACL</name>
<evidence type="ECO:0000313" key="3">
    <source>
        <dbReference type="Proteomes" id="UP000285882"/>
    </source>
</evidence>
<dbReference type="GO" id="GO:0016787">
    <property type="term" value="F:hydrolase activity"/>
    <property type="evidence" value="ECO:0007669"/>
    <property type="project" value="UniProtKB-KW"/>
</dbReference>
<keyword evidence="1" id="KW-0812">Transmembrane</keyword>